<feature type="chain" id="PRO_5017785246" evidence="1">
    <location>
        <begin position="29"/>
        <end position="183"/>
    </location>
</feature>
<dbReference type="EMBL" id="QTJU01000009">
    <property type="protein sequence ID" value="RFM26423.1"/>
    <property type="molecule type" value="Genomic_DNA"/>
</dbReference>
<organism evidence="2 3">
    <name type="scientific">Deminuibacter soli</name>
    <dbReference type="NCBI Taxonomy" id="2291815"/>
    <lineage>
        <taxon>Bacteria</taxon>
        <taxon>Pseudomonadati</taxon>
        <taxon>Bacteroidota</taxon>
        <taxon>Chitinophagia</taxon>
        <taxon>Chitinophagales</taxon>
        <taxon>Chitinophagaceae</taxon>
        <taxon>Deminuibacter</taxon>
    </lineage>
</organism>
<dbReference type="AlphaFoldDB" id="A0A3E1NEL2"/>
<keyword evidence="3" id="KW-1185">Reference proteome</keyword>
<reference evidence="2 3" key="1">
    <citation type="submission" date="2018-08" db="EMBL/GenBank/DDBJ databases">
        <title>Chitinophagaceae sp. K23C18032701, a novel bacterium isolated from forest soil.</title>
        <authorList>
            <person name="Wang C."/>
        </authorList>
    </citation>
    <scope>NUCLEOTIDE SEQUENCE [LARGE SCALE GENOMIC DNA]</scope>
    <source>
        <strain evidence="2 3">K23C18032701</strain>
    </source>
</reference>
<name>A0A3E1NEL2_9BACT</name>
<feature type="signal peptide" evidence="1">
    <location>
        <begin position="1"/>
        <end position="28"/>
    </location>
</feature>
<evidence type="ECO:0000313" key="2">
    <source>
        <dbReference type="EMBL" id="RFM26423.1"/>
    </source>
</evidence>
<keyword evidence="1" id="KW-0732">Signal</keyword>
<dbReference type="Proteomes" id="UP000261284">
    <property type="component" value="Unassembled WGS sequence"/>
</dbReference>
<evidence type="ECO:0000256" key="1">
    <source>
        <dbReference type="SAM" id="SignalP"/>
    </source>
</evidence>
<dbReference type="OrthoDB" id="9885488at2"/>
<sequence>MKKNSKYYISLTALLLALMLISSVGCYAQSDSLQKLAYSVVQKERIDTTADFYDAFSRLGKSIIPYLIEVIDKKQTGLLGYQDPLSSRIYPFIINNYVGIRAAYIIEHILANTEKDRLFNYCVILRVLREKPIMDSLTIEDMVAIKKIYMNWWQTNRLKPMEELSKDWSNNKRPLSNSIYVWK</sequence>
<dbReference type="PROSITE" id="PS51257">
    <property type="entry name" value="PROKAR_LIPOPROTEIN"/>
    <property type="match status" value="1"/>
</dbReference>
<accession>A0A3E1NEL2</accession>
<protein>
    <submittedName>
        <fullName evidence="2">Uncharacterized protein</fullName>
    </submittedName>
</protein>
<dbReference type="RefSeq" id="WP_116848976.1">
    <property type="nucleotide sequence ID" value="NZ_QTJU01000009.1"/>
</dbReference>
<proteinExistence type="predicted"/>
<comment type="caution">
    <text evidence="2">The sequence shown here is derived from an EMBL/GenBank/DDBJ whole genome shotgun (WGS) entry which is preliminary data.</text>
</comment>
<evidence type="ECO:0000313" key="3">
    <source>
        <dbReference type="Proteomes" id="UP000261284"/>
    </source>
</evidence>
<gene>
    <name evidence="2" type="ORF">DXN05_19530</name>
</gene>